<organism evidence="2 3">
    <name type="scientific">Heracleum sosnowskyi</name>
    <dbReference type="NCBI Taxonomy" id="360622"/>
    <lineage>
        <taxon>Eukaryota</taxon>
        <taxon>Viridiplantae</taxon>
        <taxon>Streptophyta</taxon>
        <taxon>Embryophyta</taxon>
        <taxon>Tracheophyta</taxon>
        <taxon>Spermatophyta</taxon>
        <taxon>Magnoliopsida</taxon>
        <taxon>eudicotyledons</taxon>
        <taxon>Gunneridae</taxon>
        <taxon>Pentapetalae</taxon>
        <taxon>asterids</taxon>
        <taxon>campanulids</taxon>
        <taxon>Apiales</taxon>
        <taxon>Apiaceae</taxon>
        <taxon>Apioideae</taxon>
        <taxon>apioid superclade</taxon>
        <taxon>Tordylieae</taxon>
        <taxon>Tordyliinae</taxon>
        <taxon>Heracleum</taxon>
    </lineage>
</organism>
<proteinExistence type="predicted"/>
<keyword evidence="1" id="KW-0472">Membrane</keyword>
<evidence type="ECO:0000313" key="3">
    <source>
        <dbReference type="Proteomes" id="UP001237642"/>
    </source>
</evidence>
<dbReference type="EMBL" id="JAUIZM010000002">
    <property type="protein sequence ID" value="KAK1398617.1"/>
    <property type="molecule type" value="Genomic_DNA"/>
</dbReference>
<evidence type="ECO:0000313" key="2">
    <source>
        <dbReference type="EMBL" id="KAK1398617.1"/>
    </source>
</evidence>
<keyword evidence="1" id="KW-1133">Transmembrane helix</keyword>
<dbReference type="Proteomes" id="UP001237642">
    <property type="component" value="Unassembled WGS sequence"/>
</dbReference>
<reference evidence="2" key="2">
    <citation type="submission" date="2023-05" db="EMBL/GenBank/DDBJ databases">
        <authorList>
            <person name="Schelkunov M.I."/>
        </authorList>
    </citation>
    <scope>NUCLEOTIDE SEQUENCE</scope>
    <source>
        <strain evidence="2">Hsosn_3</strain>
        <tissue evidence="2">Leaf</tissue>
    </source>
</reference>
<dbReference type="AlphaFoldDB" id="A0AAD8J6H1"/>
<evidence type="ECO:0000256" key="1">
    <source>
        <dbReference type="SAM" id="Phobius"/>
    </source>
</evidence>
<name>A0AAD8J6H1_9APIA</name>
<evidence type="ECO:0008006" key="4">
    <source>
        <dbReference type="Google" id="ProtNLM"/>
    </source>
</evidence>
<keyword evidence="1" id="KW-0812">Transmembrane</keyword>
<reference evidence="2" key="1">
    <citation type="submission" date="2023-02" db="EMBL/GenBank/DDBJ databases">
        <title>Genome of toxic invasive species Heracleum sosnowskyi carries increased number of genes despite the absence of recent whole-genome duplications.</title>
        <authorList>
            <person name="Schelkunov M."/>
            <person name="Shtratnikova V."/>
            <person name="Makarenko M."/>
            <person name="Klepikova A."/>
            <person name="Omelchenko D."/>
            <person name="Novikova G."/>
            <person name="Obukhova E."/>
            <person name="Bogdanov V."/>
            <person name="Penin A."/>
            <person name="Logacheva M."/>
        </authorList>
    </citation>
    <scope>NUCLEOTIDE SEQUENCE</scope>
    <source>
        <strain evidence="2">Hsosn_3</strain>
        <tissue evidence="2">Leaf</tissue>
    </source>
</reference>
<comment type="caution">
    <text evidence="2">The sequence shown here is derived from an EMBL/GenBank/DDBJ whole genome shotgun (WGS) entry which is preliminary data.</text>
</comment>
<keyword evidence="3" id="KW-1185">Reference proteome</keyword>
<accession>A0AAD8J6H1</accession>
<gene>
    <name evidence="2" type="ORF">POM88_008480</name>
</gene>
<feature type="transmembrane region" description="Helical" evidence="1">
    <location>
        <begin position="37"/>
        <end position="55"/>
    </location>
</feature>
<sequence length="102" mass="12297">MQSGERKKENGEGKEMYSKYLEFKRKKRDEKKRRQDMIYRVLWIIHVVIWSVVHLEHRIQWTTGEDILSEQPTATSTADNDMLQSNYMIEYVIVMYETPSHS</sequence>
<protein>
    <recommendedName>
        <fullName evidence="4">Transmembrane protein</fullName>
    </recommendedName>
</protein>